<dbReference type="EMBL" id="LCLJ01000019">
    <property type="protein sequence ID" value="KKU14659.1"/>
    <property type="molecule type" value="Genomic_DNA"/>
</dbReference>
<dbReference type="InterPro" id="IPR000683">
    <property type="entry name" value="Gfo/Idh/MocA-like_OxRdtase_N"/>
</dbReference>
<dbReference type="Gene3D" id="3.40.50.720">
    <property type="entry name" value="NAD(P)-binding Rossmann-like Domain"/>
    <property type="match status" value="2"/>
</dbReference>
<dbReference type="CDD" id="cd08255">
    <property type="entry name" value="2-desacetyl-2-hydroxyethyl_bacteriochlorophyllide_like"/>
    <property type="match status" value="1"/>
</dbReference>
<dbReference type="InterPro" id="IPR036291">
    <property type="entry name" value="NAD(P)-bd_dom_sf"/>
</dbReference>
<dbReference type="Pfam" id="PF01408">
    <property type="entry name" value="GFO_IDH_MocA"/>
    <property type="match status" value="1"/>
</dbReference>
<dbReference type="InterPro" id="IPR051450">
    <property type="entry name" value="Gfo/Idh/MocA_Oxidoreductases"/>
</dbReference>
<dbReference type="SUPFAM" id="SSF55347">
    <property type="entry name" value="Glyceraldehyde-3-phosphate dehydrogenase-like, C-terminal domain"/>
    <property type="match status" value="1"/>
</dbReference>
<dbReference type="SUPFAM" id="SSF51735">
    <property type="entry name" value="NAD(P)-binding Rossmann-fold domains"/>
    <property type="match status" value="2"/>
</dbReference>
<evidence type="ECO:0000313" key="2">
    <source>
        <dbReference type="EMBL" id="KKU14659.1"/>
    </source>
</evidence>
<sequence length="714" mass="78602">MFKVFQSPKSGKLRVEDVPAPRARRGGVVVHNKFSVISAGTEKMIIELSKKGVIQKAKERPDYVQKFITVIKTKGIFAAWNMVKQKLDTDIALGYSSSGIVLEAGADSGEFRAGDRVACAGQNYASHADFVFVPKNLCVKAPANVSLEDASFTTLGAIALQGIRRAELSQGETVAVIGLGLLGQLAVRMLKSYGHPVVGIDINKKQVEFALHGGMDEGFAPGDENGNKRIMRMTGGRGIDAVLIYASSKDDSPLRFAVDISRERGRIVQIGSVLAAIPWVEFYKKELTFVSSRSYGPGRYDHEYEEEGHDYPFGFVRWTEKRNMEEFLRLISGKSISLDNLKTKTFPVEKGEEAYKFVFNPENLVHGVILSYAEKEKQDTFILSEQAAKKRQTDISIALVGAGSFMKSVIIPELIKRKDVSVRAVCDSDGMESKKIAGKFGAEYATSEYEKILKDENVNFIICATRHSSHAEVVIAALRAGKHIYVEKPAAITGEELKKVLEAASKSEGKLFVGFNRRFSPHAKIMKEEFSGIGTPLQIIYRVNAGCVPFDHWTQNECEGGRMIGEGCHFTDLFRFIIGKKPLRVSAIGVPIDGSIRTNDNFSISIEYADGSTGTLFYSSIGNFKVPKEYIEIYGGGKIGKFDDFKNGEIIGEKTRKSAGLWKQNKGYAEELDAFIRAIRGEGEPFSLDDIYSAHIAVIAAAESLKTGKTVYLA</sequence>
<dbReference type="InterPro" id="IPR013149">
    <property type="entry name" value="ADH-like_C"/>
</dbReference>
<reference evidence="2 3" key="1">
    <citation type="journal article" date="2015" name="Nature">
        <title>rRNA introns, odd ribosomes, and small enigmatic genomes across a large radiation of phyla.</title>
        <authorList>
            <person name="Brown C.T."/>
            <person name="Hug L.A."/>
            <person name="Thomas B.C."/>
            <person name="Sharon I."/>
            <person name="Castelle C.J."/>
            <person name="Singh A."/>
            <person name="Wilkins M.J."/>
            <person name="Williams K.H."/>
            <person name="Banfield J.F."/>
        </authorList>
    </citation>
    <scope>NUCLEOTIDE SEQUENCE [LARGE SCALE GENOMIC DNA]</scope>
</reference>
<dbReference type="Gene3D" id="3.90.180.10">
    <property type="entry name" value="Medium-chain alcohol dehydrogenases, catalytic domain"/>
    <property type="match status" value="2"/>
</dbReference>
<dbReference type="Pfam" id="PF22725">
    <property type="entry name" value="GFO_IDH_MocA_C3"/>
    <property type="match status" value="1"/>
</dbReference>
<evidence type="ECO:0000259" key="1">
    <source>
        <dbReference type="SMART" id="SM00829"/>
    </source>
</evidence>
<organism evidence="2 3">
    <name type="scientific">Candidatus Jorgensenbacteria bacterium GW2011_GWA2_45_9</name>
    <dbReference type="NCBI Taxonomy" id="1618663"/>
    <lineage>
        <taxon>Bacteria</taxon>
        <taxon>Candidatus Joergenseniibacteriota</taxon>
    </lineage>
</organism>
<comment type="caution">
    <text evidence="2">The sequence shown here is derived from an EMBL/GenBank/DDBJ whole genome shotgun (WGS) entry which is preliminary data.</text>
</comment>
<protein>
    <recommendedName>
        <fullName evidence="1">Enoyl reductase (ER) domain-containing protein</fullName>
    </recommendedName>
</protein>
<dbReference type="InterPro" id="IPR020843">
    <property type="entry name" value="ER"/>
</dbReference>
<dbReference type="Pfam" id="PF00107">
    <property type="entry name" value="ADH_zinc_N"/>
    <property type="match status" value="1"/>
</dbReference>
<dbReference type="PANTHER" id="PTHR43377">
    <property type="entry name" value="BILIVERDIN REDUCTASE A"/>
    <property type="match status" value="1"/>
</dbReference>
<dbReference type="AlphaFoldDB" id="A0A0G1N2E5"/>
<proteinExistence type="predicted"/>
<dbReference type="Proteomes" id="UP000034727">
    <property type="component" value="Unassembled WGS sequence"/>
</dbReference>
<dbReference type="SMART" id="SM00829">
    <property type="entry name" value="PKS_ER"/>
    <property type="match status" value="1"/>
</dbReference>
<gene>
    <name evidence="2" type="ORF">UX22_C0019G0014</name>
</gene>
<accession>A0A0G1N2E5</accession>
<name>A0A0G1N2E5_9BACT</name>
<dbReference type="SUPFAM" id="SSF50129">
    <property type="entry name" value="GroES-like"/>
    <property type="match status" value="1"/>
</dbReference>
<evidence type="ECO:0000313" key="3">
    <source>
        <dbReference type="Proteomes" id="UP000034727"/>
    </source>
</evidence>
<dbReference type="GO" id="GO:0016491">
    <property type="term" value="F:oxidoreductase activity"/>
    <property type="evidence" value="ECO:0007669"/>
    <property type="project" value="InterPro"/>
</dbReference>
<dbReference type="InterPro" id="IPR011032">
    <property type="entry name" value="GroES-like_sf"/>
</dbReference>
<feature type="domain" description="Enoyl reductase (ER)" evidence="1">
    <location>
        <begin position="40"/>
        <end position="365"/>
    </location>
</feature>
<dbReference type="InterPro" id="IPR055170">
    <property type="entry name" value="GFO_IDH_MocA-like_dom"/>
</dbReference>
<dbReference type="Gene3D" id="3.30.360.10">
    <property type="entry name" value="Dihydrodipicolinate Reductase, domain 2"/>
    <property type="match status" value="1"/>
</dbReference>
<dbReference type="PANTHER" id="PTHR43377:SF1">
    <property type="entry name" value="BILIVERDIN REDUCTASE A"/>
    <property type="match status" value="1"/>
</dbReference>
<dbReference type="GO" id="GO:0000166">
    <property type="term" value="F:nucleotide binding"/>
    <property type="evidence" value="ECO:0007669"/>
    <property type="project" value="InterPro"/>
</dbReference>